<name>A0A9P7DXK8_9AGAM</name>
<organism evidence="1 2">
    <name type="scientific">Suillus subaureus</name>
    <dbReference type="NCBI Taxonomy" id="48587"/>
    <lineage>
        <taxon>Eukaryota</taxon>
        <taxon>Fungi</taxon>
        <taxon>Dikarya</taxon>
        <taxon>Basidiomycota</taxon>
        <taxon>Agaricomycotina</taxon>
        <taxon>Agaricomycetes</taxon>
        <taxon>Agaricomycetidae</taxon>
        <taxon>Boletales</taxon>
        <taxon>Suillineae</taxon>
        <taxon>Suillaceae</taxon>
        <taxon>Suillus</taxon>
    </lineage>
</organism>
<accession>A0A9P7DXK8</accession>
<keyword evidence="2" id="KW-1185">Reference proteome</keyword>
<reference evidence="1" key="1">
    <citation type="journal article" date="2020" name="New Phytol.">
        <title>Comparative genomics reveals dynamic genome evolution in host specialist ectomycorrhizal fungi.</title>
        <authorList>
            <person name="Lofgren L.A."/>
            <person name="Nguyen N.H."/>
            <person name="Vilgalys R."/>
            <person name="Ruytinx J."/>
            <person name="Liao H.L."/>
            <person name="Branco S."/>
            <person name="Kuo A."/>
            <person name="LaButti K."/>
            <person name="Lipzen A."/>
            <person name="Andreopoulos W."/>
            <person name="Pangilinan J."/>
            <person name="Riley R."/>
            <person name="Hundley H."/>
            <person name="Na H."/>
            <person name="Barry K."/>
            <person name="Grigoriev I.V."/>
            <person name="Stajich J.E."/>
            <person name="Kennedy P.G."/>
        </authorList>
    </citation>
    <scope>NUCLEOTIDE SEQUENCE</scope>
    <source>
        <strain evidence="1">MN1</strain>
    </source>
</reference>
<evidence type="ECO:0000313" key="1">
    <source>
        <dbReference type="EMBL" id="KAG1805822.1"/>
    </source>
</evidence>
<dbReference type="OrthoDB" id="2800503at2759"/>
<dbReference type="EMBL" id="JABBWG010000050">
    <property type="protein sequence ID" value="KAG1805822.1"/>
    <property type="molecule type" value="Genomic_DNA"/>
</dbReference>
<evidence type="ECO:0000313" key="2">
    <source>
        <dbReference type="Proteomes" id="UP000807769"/>
    </source>
</evidence>
<dbReference type="Proteomes" id="UP000807769">
    <property type="component" value="Unassembled WGS sequence"/>
</dbReference>
<dbReference type="AlphaFoldDB" id="A0A9P7DXK8"/>
<dbReference type="GeneID" id="64625758"/>
<gene>
    <name evidence="1" type="ORF">BJ212DRAFT_1283179</name>
</gene>
<sequence>MLAKARDDTTPPGTIKSVRTLCNGGIVVELKTESLAAWLSSPNGKAALESNMESTVSFHKHFYQIVLEFLPISTQIEQDDFLRQIEQENYLQPLSLTAIRWIKPPARCNTEQRKAFTLLQVTDVQTVNDIL</sequence>
<proteinExistence type="predicted"/>
<dbReference type="RefSeq" id="XP_041187463.1">
    <property type="nucleotide sequence ID" value="XM_041331741.1"/>
</dbReference>
<protein>
    <submittedName>
        <fullName evidence="1">Uncharacterized protein</fullName>
    </submittedName>
</protein>
<comment type="caution">
    <text evidence="1">The sequence shown here is derived from an EMBL/GenBank/DDBJ whole genome shotgun (WGS) entry which is preliminary data.</text>
</comment>